<evidence type="ECO:0000313" key="1">
    <source>
        <dbReference type="EMBL" id="KAF2759168.1"/>
    </source>
</evidence>
<accession>A0A6A6W8G0</accession>
<dbReference type="Proteomes" id="UP000799437">
    <property type="component" value="Unassembled WGS sequence"/>
</dbReference>
<name>A0A6A6W8G0_9PEZI</name>
<gene>
    <name evidence="1" type="ORF">EJ05DRAFT_335370</name>
</gene>
<reference evidence="1" key="1">
    <citation type="journal article" date="2020" name="Stud. Mycol.">
        <title>101 Dothideomycetes genomes: a test case for predicting lifestyles and emergence of pathogens.</title>
        <authorList>
            <person name="Haridas S."/>
            <person name="Albert R."/>
            <person name="Binder M."/>
            <person name="Bloem J."/>
            <person name="Labutti K."/>
            <person name="Salamov A."/>
            <person name="Andreopoulos B."/>
            <person name="Baker S."/>
            <person name="Barry K."/>
            <person name="Bills G."/>
            <person name="Bluhm B."/>
            <person name="Cannon C."/>
            <person name="Castanera R."/>
            <person name="Culley D."/>
            <person name="Daum C."/>
            <person name="Ezra D."/>
            <person name="Gonzalez J."/>
            <person name="Henrissat B."/>
            <person name="Kuo A."/>
            <person name="Liang C."/>
            <person name="Lipzen A."/>
            <person name="Lutzoni F."/>
            <person name="Magnuson J."/>
            <person name="Mondo S."/>
            <person name="Nolan M."/>
            <person name="Ohm R."/>
            <person name="Pangilinan J."/>
            <person name="Park H.-J."/>
            <person name="Ramirez L."/>
            <person name="Alfaro M."/>
            <person name="Sun H."/>
            <person name="Tritt A."/>
            <person name="Yoshinaga Y."/>
            <person name="Zwiers L.-H."/>
            <person name="Turgeon B."/>
            <person name="Goodwin S."/>
            <person name="Spatafora J."/>
            <person name="Crous P."/>
            <person name="Grigoriev I."/>
        </authorList>
    </citation>
    <scope>NUCLEOTIDE SEQUENCE</scope>
    <source>
        <strain evidence="1">CBS 121739</strain>
    </source>
</reference>
<evidence type="ECO:0000313" key="2">
    <source>
        <dbReference type="Proteomes" id="UP000799437"/>
    </source>
</evidence>
<dbReference type="AlphaFoldDB" id="A0A6A6W8G0"/>
<dbReference type="EMBL" id="ML996570">
    <property type="protein sequence ID" value="KAF2759168.1"/>
    <property type="molecule type" value="Genomic_DNA"/>
</dbReference>
<keyword evidence="2" id="KW-1185">Reference proteome</keyword>
<organism evidence="1 2">
    <name type="scientific">Pseudovirgaria hyperparasitica</name>
    <dbReference type="NCBI Taxonomy" id="470096"/>
    <lineage>
        <taxon>Eukaryota</taxon>
        <taxon>Fungi</taxon>
        <taxon>Dikarya</taxon>
        <taxon>Ascomycota</taxon>
        <taxon>Pezizomycotina</taxon>
        <taxon>Dothideomycetes</taxon>
        <taxon>Dothideomycetes incertae sedis</taxon>
        <taxon>Acrospermales</taxon>
        <taxon>Acrospermaceae</taxon>
        <taxon>Pseudovirgaria</taxon>
    </lineage>
</organism>
<sequence length="173" mass="20017">MSPGLVVYCALLYLLFSSLLFSSAWWRLVLNTPEILLKTKKKKKDLYRTYTLACVVVNRFLHEHEHEPLRAMQVHALPHPTHIPPTHTHTLTQIQDSQNEDLATSHFNHERLTLTTLRQSPYLSLRYPTSHYLPYPTALPIPPPNFPFGLLSDSSRLLSPRFCPFESFLARTN</sequence>
<dbReference type="RefSeq" id="XP_033601619.1">
    <property type="nucleotide sequence ID" value="XM_033740879.1"/>
</dbReference>
<dbReference type="GeneID" id="54481933"/>
<proteinExistence type="predicted"/>
<protein>
    <submittedName>
        <fullName evidence="1">Uncharacterized protein</fullName>
    </submittedName>
</protein>